<keyword evidence="1" id="KW-1133">Transmembrane helix</keyword>
<dbReference type="EMBL" id="DNAA01000006">
    <property type="protein sequence ID" value="HBA08154.1"/>
    <property type="molecule type" value="Genomic_DNA"/>
</dbReference>
<reference evidence="2 3" key="1">
    <citation type="journal article" date="2018" name="Nat. Biotechnol.">
        <title>A standardized bacterial taxonomy based on genome phylogeny substantially revises the tree of life.</title>
        <authorList>
            <person name="Parks D.H."/>
            <person name="Chuvochina M."/>
            <person name="Waite D.W."/>
            <person name="Rinke C."/>
            <person name="Skarshewski A."/>
            <person name="Chaumeil P.A."/>
            <person name="Hugenholtz P."/>
        </authorList>
    </citation>
    <scope>NUCLEOTIDE SEQUENCE [LARGE SCALE GENOMIC DNA]</scope>
    <source>
        <strain evidence="2">UBA9958</strain>
    </source>
</reference>
<dbReference type="Proteomes" id="UP000264313">
    <property type="component" value="Unassembled WGS sequence"/>
</dbReference>
<proteinExistence type="predicted"/>
<comment type="caution">
    <text evidence="2">The sequence shown here is derived from an EMBL/GenBank/DDBJ whole genome shotgun (WGS) entry which is preliminary data.</text>
</comment>
<evidence type="ECO:0000313" key="3">
    <source>
        <dbReference type="Proteomes" id="UP000264313"/>
    </source>
</evidence>
<protein>
    <submittedName>
        <fullName evidence="2">Uncharacterized protein</fullName>
    </submittedName>
</protein>
<evidence type="ECO:0000256" key="1">
    <source>
        <dbReference type="SAM" id="Phobius"/>
    </source>
</evidence>
<keyword evidence="1" id="KW-0812">Transmembrane</keyword>
<name>A0A351R7Y3_9PROT</name>
<accession>A0A351R7Y3</accession>
<dbReference type="AlphaFoldDB" id="A0A351R7Y3"/>
<sequence>MEFIRNSIAKIWDGLLQNIGLLVTAFVLSGGYLVAINKLQEFQDAVRKIPSDYFLTPLVLLLVLFGVLIKINLSQQEQLSKLEQKPDTDEREAHLVTHFGVW</sequence>
<evidence type="ECO:0000313" key="2">
    <source>
        <dbReference type="EMBL" id="HBA08154.1"/>
    </source>
</evidence>
<organism evidence="2 3">
    <name type="scientific">Methylotenera mobilis</name>
    <dbReference type="NCBI Taxonomy" id="359408"/>
    <lineage>
        <taxon>Bacteria</taxon>
        <taxon>Pseudomonadati</taxon>
        <taxon>Pseudomonadota</taxon>
        <taxon>Betaproteobacteria</taxon>
        <taxon>Nitrosomonadales</taxon>
        <taxon>Methylophilaceae</taxon>
        <taxon>Methylotenera</taxon>
    </lineage>
</organism>
<keyword evidence="1" id="KW-0472">Membrane</keyword>
<feature type="transmembrane region" description="Helical" evidence="1">
    <location>
        <begin position="54"/>
        <end position="73"/>
    </location>
</feature>
<feature type="transmembrane region" description="Helical" evidence="1">
    <location>
        <begin position="12"/>
        <end position="34"/>
    </location>
</feature>
<feature type="non-terminal residue" evidence="2">
    <location>
        <position position="102"/>
    </location>
</feature>
<gene>
    <name evidence="2" type="ORF">DCW48_00160</name>
</gene>